<organism evidence="13 14">
    <name type="scientific">Paraburkholderia translucens</name>
    <dbReference type="NCBI Taxonomy" id="2886945"/>
    <lineage>
        <taxon>Bacteria</taxon>
        <taxon>Pseudomonadati</taxon>
        <taxon>Pseudomonadota</taxon>
        <taxon>Betaproteobacteria</taxon>
        <taxon>Burkholderiales</taxon>
        <taxon>Burkholderiaceae</taxon>
        <taxon>Paraburkholderia</taxon>
    </lineage>
</organism>
<feature type="domain" description="Cytidyltransferase-like" evidence="12">
    <location>
        <begin position="26"/>
        <end position="207"/>
    </location>
</feature>
<evidence type="ECO:0000256" key="9">
    <source>
        <dbReference type="ARBA" id="ARBA00023027"/>
    </source>
</evidence>
<comment type="caution">
    <text evidence="13">The sequence shown here is derived from an EMBL/GenBank/DDBJ whole genome shotgun (WGS) entry which is preliminary data.</text>
</comment>
<dbReference type="PANTHER" id="PTHR39321:SF3">
    <property type="entry name" value="PHOSPHOPANTETHEINE ADENYLYLTRANSFERASE"/>
    <property type="match status" value="1"/>
</dbReference>
<dbReference type="InterPro" id="IPR014729">
    <property type="entry name" value="Rossmann-like_a/b/a_fold"/>
</dbReference>
<reference evidence="13 14" key="1">
    <citation type="submission" date="2021-11" db="EMBL/GenBank/DDBJ databases">
        <authorList>
            <person name="Oh E.-T."/>
            <person name="Kim S.-B."/>
        </authorList>
    </citation>
    <scope>NUCLEOTIDE SEQUENCE [LARGE SCALE GENOMIC DNA]</scope>
    <source>
        <strain evidence="13 14">MMS20-SJTN17</strain>
    </source>
</reference>
<keyword evidence="5 11" id="KW-0808">Transferase</keyword>
<evidence type="ECO:0000256" key="5">
    <source>
        <dbReference type="ARBA" id="ARBA00022679"/>
    </source>
</evidence>
<keyword evidence="9 11" id="KW-0520">NAD</keyword>
<proteinExistence type="inferred from homology"/>
<evidence type="ECO:0000256" key="3">
    <source>
        <dbReference type="ARBA" id="ARBA00009014"/>
    </source>
</evidence>
<dbReference type="Gene3D" id="3.40.50.620">
    <property type="entry name" value="HUPs"/>
    <property type="match status" value="1"/>
</dbReference>
<evidence type="ECO:0000256" key="4">
    <source>
        <dbReference type="ARBA" id="ARBA00022642"/>
    </source>
</evidence>
<dbReference type="CDD" id="cd02165">
    <property type="entry name" value="NMNAT"/>
    <property type="match status" value="1"/>
</dbReference>
<dbReference type="SUPFAM" id="SSF52374">
    <property type="entry name" value="Nucleotidylyl transferase"/>
    <property type="match status" value="1"/>
</dbReference>
<keyword evidence="8 11" id="KW-0067">ATP-binding</keyword>
<keyword evidence="4 11" id="KW-0662">Pyridine nucleotide biosynthesis</keyword>
<evidence type="ECO:0000256" key="6">
    <source>
        <dbReference type="ARBA" id="ARBA00022695"/>
    </source>
</evidence>
<sequence>MATVTTKDPHLKPNPHLVALPRRIAVLGGTFDPIHDGHLALARRFAEALRLTELVLLPAGQPWQKTDVSPAEHRLAMTRAAAASLVLPGVTVRVATDEIEHEGPTYTVDTLERWREREGGDASITLLIGADQLVHLDTWRDWQRLFELAHIGAATRPGFDLASIGPAVSREIAARSASADVLQATPCGHLLIDTTLAFNVSATDIRAHLREQVKQRLAHADAGSARNQAASHVPAAVWDYILQQHLYRR</sequence>
<dbReference type="EC" id="2.7.7.18" evidence="11"/>
<evidence type="ECO:0000256" key="7">
    <source>
        <dbReference type="ARBA" id="ARBA00022741"/>
    </source>
</evidence>
<gene>
    <name evidence="11" type="primary">nadD</name>
    <name evidence="13" type="ORF">LJ655_03400</name>
</gene>
<keyword evidence="6 11" id="KW-0548">Nucleotidyltransferase</keyword>
<keyword evidence="7 11" id="KW-0547">Nucleotide-binding</keyword>
<evidence type="ECO:0000313" key="13">
    <source>
        <dbReference type="EMBL" id="MCC8400946.1"/>
    </source>
</evidence>
<dbReference type="GO" id="GO:0004515">
    <property type="term" value="F:nicotinate-nucleotide adenylyltransferase activity"/>
    <property type="evidence" value="ECO:0007669"/>
    <property type="project" value="UniProtKB-EC"/>
</dbReference>
<evidence type="ECO:0000259" key="12">
    <source>
        <dbReference type="Pfam" id="PF01467"/>
    </source>
</evidence>
<comment type="similarity">
    <text evidence="3 11">Belongs to the NadD family.</text>
</comment>
<dbReference type="Pfam" id="PF01467">
    <property type="entry name" value="CTP_transf_like"/>
    <property type="match status" value="1"/>
</dbReference>
<dbReference type="InterPro" id="IPR004821">
    <property type="entry name" value="Cyt_trans-like"/>
</dbReference>
<evidence type="ECO:0000256" key="10">
    <source>
        <dbReference type="ARBA" id="ARBA00048721"/>
    </source>
</evidence>
<protein>
    <recommendedName>
        <fullName evidence="11">Probable nicotinate-nucleotide adenylyltransferase</fullName>
        <ecNumber evidence="11">2.7.7.18</ecNumber>
    </recommendedName>
    <alternativeName>
        <fullName evidence="11">Deamido-NAD(+) diphosphorylase</fullName>
    </alternativeName>
    <alternativeName>
        <fullName evidence="11">Deamido-NAD(+) pyrophosphorylase</fullName>
    </alternativeName>
    <alternativeName>
        <fullName evidence="11">Nicotinate mononucleotide adenylyltransferase</fullName>
        <shortName evidence="11">NaMN adenylyltransferase</shortName>
    </alternativeName>
</protein>
<dbReference type="PANTHER" id="PTHR39321">
    <property type="entry name" value="NICOTINATE-NUCLEOTIDE ADENYLYLTRANSFERASE-RELATED"/>
    <property type="match status" value="1"/>
</dbReference>
<evidence type="ECO:0000313" key="14">
    <source>
        <dbReference type="Proteomes" id="UP001430614"/>
    </source>
</evidence>
<dbReference type="InterPro" id="IPR005248">
    <property type="entry name" value="NadD/NMNAT"/>
</dbReference>
<dbReference type="NCBIfam" id="TIGR00482">
    <property type="entry name" value="nicotinate (nicotinamide) nucleotide adenylyltransferase"/>
    <property type="match status" value="1"/>
</dbReference>
<evidence type="ECO:0000256" key="11">
    <source>
        <dbReference type="HAMAP-Rule" id="MF_00244"/>
    </source>
</evidence>
<name>A0ABS8K871_9BURK</name>
<evidence type="ECO:0000256" key="2">
    <source>
        <dbReference type="ARBA" id="ARBA00005019"/>
    </source>
</evidence>
<evidence type="ECO:0000256" key="1">
    <source>
        <dbReference type="ARBA" id="ARBA00002324"/>
    </source>
</evidence>
<evidence type="ECO:0000256" key="8">
    <source>
        <dbReference type="ARBA" id="ARBA00022840"/>
    </source>
</evidence>
<comment type="pathway">
    <text evidence="2 11">Cofactor biosynthesis; NAD(+) biosynthesis; deamido-NAD(+) from nicotinate D-ribonucleotide: step 1/1.</text>
</comment>
<dbReference type="HAMAP" id="MF_00244">
    <property type="entry name" value="NaMN_adenylyltr"/>
    <property type="match status" value="1"/>
</dbReference>
<comment type="function">
    <text evidence="1 11">Catalyzes the reversible adenylation of nicotinate mononucleotide (NaMN) to nicotinic acid adenine dinucleotide (NaAD).</text>
</comment>
<dbReference type="NCBIfam" id="NF005410">
    <property type="entry name" value="PRK06973.1"/>
    <property type="match status" value="1"/>
</dbReference>
<keyword evidence="14" id="KW-1185">Reference proteome</keyword>
<dbReference type="Proteomes" id="UP001430614">
    <property type="component" value="Unassembled WGS sequence"/>
</dbReference>
<comment type="catalytic activity">
    <reaction evidence="10 11">
        <text>nicotinate beta-D-ribonucleotide + ATP + H(+) = deamido-NAD(+) + diphosphate</text>
        <dbReference type="Rhea" id="RHEA:22860"/>
        <dbReference type="ChEBI" id="CHEBI:15378"/>
        <dbReference type="ChEBI" id="CHEBI:30616"/>
        <dbReference type="ChEBI" id="CHEBI:33019"/>
        <dbReference type="ChEBI" id="CHEBI:57502"/>
        <dbReference type="ChEBI" id="CHEBI:58437"/>
        <dbReference type="EC" id="2.7.7.18"/>
    </reaction>
</comment>
<accession>A0ABS8K871</accession>
<dbReference type="EMBL" id="JAJITC010000002">
    <property type="protein sequence ID" value="MCC8400946.1"/>
    <property type="molecule type" value="Genomic_DNA"/>
</dbReference>
<dbReference type="NCBIfam" id="TIGR00125">
    <property type="entry name" value="cyt_tran_rel"/>
    <property type="match status" value="1"/>
</dbReference>